<accession>A0A0V1G7D7</accession>
<gene>
    <name evidence="1" type="ORF">T11_10117</name>
</gene>
<evidence type="ECO:0000313" key="1">
    <source>
        <dbReference type="EMBL" id="KRY94231.1"/>
    </source>
</evidence>
<protein>
    <submittedName>
        <fullName evidence="1">Uncharacterized protein</fullName>
    </submittedName>
</protein>
<dbReference type="AlphaFoldDB" id="A0A0V1G7D7"/>
<dbReference type="Proteomes" id="UP000055024">
    <property type="component" value="Unassembled WGS sequence"/>
</dbReference>
<evidence type="ECO:0000313" key="2">
    <source>
        <dbReference type="Proteomes" id="UP000055024"/>
    </source>
</evidence>
<reference evidence="1 2" key="1">
    <citation type="submission" date="2015-01" db="EMBL/GenBank/DDBJ databases">
        <title>Evolution of Trichinella species and genotypes.</title>
        <authorList>
            <person name="Korhonen P.K."/>
            <person name="Edoardo P."/>
            <person name="Giuseppe L.R."/>
            <person name="Gasser R.B."/>
        </authorList>
    </citation>
    <scope>NUCLEOTIDE SEQUENCE [LARGE SCALE GENOMIC DNA]</scope>
    <source>
        <strain evidence="1">ISS1029</strain>
    </source>
</reference>
<proteinExistence type="predicted"/>
<keyword evidence="2" id="KW-1185">Reference proteome</keyword>
<comment type="caution">
    <text evidence="1">The sequence shown here is derived from an EMBL/GenBank/DDBJ whole genome shotgun (WGS) entry which is preliminary data.</text>
</comment>
<name>A0A0V1G7D7_9BILA</name>
<organism evidence="1 2">
    <name type="scientific">Trichinella zimbabwensis</name>
    <dbReference type="NCBI Taxonomy" id="268475"/>
    <lineage>
        <taxon>Eukaryota</taxon>
        <taxon>Metazoa</taxon>
        <taxon>Ecdysozoa</taxon>
        <taxon>Nematoda</taxon>
        <taxon>Enoplea</taxon>
        <taxon>Dorylaimia</taxon>
        <taxon>Trichinellida</taxon>
        <taxon>Trichinellidae</taxon>
        <taxon>Trichinella</taxon>
    </lineage>
</organism>
<dbReference type="EMBL" id="JYDP01005345">
    <property type="protein sequence ID" value="KRY94231.1"/>
    <property type="molecule type" value="Genomic_DNA"/>
</dbReference>
<sequence>MVFVIASLDTSSKFKLPLCLFLFVTAESLPT</sequence>